<keyword evidence="6" id="KW-0408">Iron</keyword>
<keyword evidence="3" id="KW-0479">Metal-binding</keyword>
<dbReference type="FunFam" id="3.60.130.10:FF:000003">
    <property type="entry name" value="Alpha-ketoglutarate-dependent taurine dioxygenase"/>
    <property type="match status" value="1"/>
</dbReference>
<evidence type="ECO:0000256" key="5">
    <source>
        <dbReference type="ARBA" id="ARBA00023002"/>
    </source>
</evidence>
<gene>
    <name evidence="8" type="ORF">JMJ35_010631</name>
</gene>
<dbReference type="InterPro" id="IPR003819">
    <property type="entry name" value="TauD/TfdA-like"/>
</dbReference>
<dbReference type="InterPro" id="IPR051323">
    <property type="entry name" value="AtsK-like"/>
</dbReference>
<evidence type="ECO:0000256" key="2">
    <source>
        <dbReference type="ARBA" id="ARBA00005896"/>
    </source>
</evidence>
<dbReference type="InterPro" id="IPR042098">
    <property type="entry name" value="TauD-like_sf"/>
</dbReference>
<keyword evidence="9" id="KW-1185">Reference proteome</keyword>
<dbReference type="Pfam" id="PF02668">
    <property type="entry name" value="TauD"/>
    <property type="match status" value="1"/>
</dbReference>
<proteinExistence type="inferred from homology"/>
<dbReference type="AlphaFoldDB" id="A0AA39QS81"/>
<evidence type="ECO:0000256" key="6">
    <source>
        <dbReference type="ARBA" id="ARBA00023004"/>
    </source>
</evidence>
<comment type="caution">
    <text evidence="8">The sequence shown here is derived from an EMBL/GenBank/DDBJ whole genome shotgun (WGS) entry which is preliminary data.</text>
</comment>
<comment type="cofactor">
    <cofactor evidence="1">
        <name>Fe(2+)</name>
        <dbReference type="ChEBI" id="CHEBI:29033"/>
    </cofactor>
</comment>
<dbReference type="GO" id="GO:0046872">
    <property type="term" value="F:metal ion binding"/>
    <property type="evidence" value="ECO:0007669"/>
    <property type="project" value="UniProtKB-KW"/>
</dbReference>
<evidence type="ECO:0000259" key="7">
    <source>
        <dbReference type="Pfam" id="PF02668"/>
    </source>
</evidence>
<evidence type="ECO:0000256" key="1">
    <source>
        <dbReference type="ARBA" id="ARBA00001954"/>
    </source>
</evidence>
<name>A0AA39QS81_9LECA</name>
<dbReference type="PANTHER" id="PTHR30468">
    <property type="entry name" value="ALPHA-KETOGLUTARATE-DEPENDENT SULFONATE DIOXYGENASE"/>
    <property type="match status" value="1"/>
</dbReference>
<evidence type="ECO:0000256" key="4">
    <source>
        <dbReference type="ARBA" id="ARBA00022964"/>
    </source>
</evidence>
<organism evidence="8 9">
    <name type="scientific">Cladonia borealis</name>
    <dbReference type="NCBI Taxonomy" id="184061"/>
    <lineage>
        <taxon>Eukaryota</taxon>
        <taxon>Fungi</taxon>
        <taxon>Dikarya</taxon>
        <taxon>Ascomycota</taxon>
        <taxon>Pezizomycotina</taxon>
        <taxon>Lecanoromycetes</taxon>
        <taxon>OSLEUM clade</taxon>
        <taxon>Lecanoromycetidae</taxon>
        <taxon>Lecanorales</taxon>
        <taxon>Lecanorineae</taxon>
        <taxon>Cladoniaceae</taxon>
        <taxon>Cladonia</taxon>
    </lineage>
</organism>
<evidence type="ECO:0000313" key="9">
    <source>
        <dbReference type="Proteomes" id="UP001166286"/>
    </source>
</evidence>
<dbReference type="GO" id="GO:0005737">
    <property type="term" value="C:cytoplasm"/>
    <property type="evidence" value="ECO:0007669"/>
    <property type="project" value="TreeGrafter"/>
</dbReference>
<keyword evidence="5" id="KW-0560">Oxidoreductase</keyword>
<dbReference type="Gene3D" id="3.60.130.10">
    <property type="entry name" value="Clavaminate synthase-like"/>
    <property type="match status" value="1"/>
</dbReference>
<dbReference type="EMBL" id="JAFEKC020000026">
    <property type="protein sequence ID" value="KAK0506931.1"/>
    <property type="molecule type" value="Genomic_DNA"/>
</dbReference>
<protein>
    <recommendedName>
        <fullName evidence="7">TauD/TfdA-like domain-containing protein</fullName>
    </recommendedName>
</protein>
<sequence>MSPNISSAEQSALNTTLGVNSTIHTSFTPNADFTPPEDFAILPTLQEVLINPKGPTEIPLKTQHDYTNDNYKYKDFLPYVTLTSEPALAPYEHIDVATHADPEKKAFFAAVPNRKDMTPNIGTEVRGIQLSQLTEKQKDEMALYVAERGIVVFRDQDLVDQGIESLKEFGSYFGRLHTHQWGPHPKGHPDLDISFRDSAKGTYLDDRAEGALNTIAWHTDMSYEVNPPCTTFLCSLTTPECGGDTLYVNCMTAYDRLSPPMQQFLEGLSAVHSGTAQSLLLTKSLLARRPTIDTVHPVVRKHPVTGRKALWVNKGHTARIAGVKKPESDLLLNFLYDHIHRGIDFQTRVKWEKGTVTVYDNRMVQHSVTLDYALDDGAIRHLVRVTPQGERPAL</sequence>
<keyword evidence="4" id="KW-0223">Dioxygenase</keyword>
<feature type="domain" description="TauD/TfdA-like" evidence="7">
    <location>
        <begin position="114"/>
        <end position="386"/>
    </location>
</feature>
<dbReference type="PANTHER" id="PTHR30468:SF1">
    <property type="entry name" value="ALPHA-KETOGLUTARATE-DEPENDENT SULFONATE DIOXYGENASE"/>
    <property type="match status" value="1"/>
</dbReference>
<comment type="similarity">
    <text evidence="2">Belongs to the TfdA dioxygenase family.</text>
</comment>
<evidence type="ECO:0000313" key="8">
    <source>
        <dbReference type="EMBL" id="KAK0506931.1"/>
    </source>
</evidence>
<accession>A0AA39QS81</accession>
<dbReference type="SUPFAM" id="SSF51197">
    <property type="entry name" value="Clavaminate synthase-like"/>
    <property type="match status" value="1"/>
</dbReference>
<reference evidence="8" key="1">
    <citation type="submission" date="2023-03" db="EMBL/GenBank/DDBJ databases">
        <title>Complete genome of Cladonia borealis.</title>
        <authorList>
            <person name="Park H."/>
        </authorList>
    </citation>
    <scope>NUCLEOTIDE SEQUENCE</scope>
    <source>
        <strain evidence="8">ANT050790</strain>
    </source>
</reference>
<dbReference type="Proteomes" id="UP001166286">
    <property type="component" value="Unassembled WGS sequence"/>
</dbReference>
<evidence type="ECO:0000256" key="3">
    <source>
        <dbReference type="ARBA" id="ARBA00022723"/>
    </source>
</evidence>
<dbReference type="GO" id="GO:0016706">
    <property type="term" value="F:2-oxoglutarate-dependent dioxygenase activity"/>
    <property type="evidence" value="ECO:0007669"/>
    <property type="project" value="TreeGrafter"/>
</dbReference>